<protein>
    <submittedName>
        <fullName evidence="2">Uncharacterized protein</fullName>
    </submittedName>
</protein>
<feature type="compositionally biased region" description="Polar residues" evidence="1">
    <location>
        <begin position="71"/>
        <end position="83"/>
    </location>
</feature>
<evidence type="ECO:0000313" key="2">
    <source>
        <dbReference type="EMBL" id="TNV82405.1"/>
    </source>
</evidence>
<feature type="region of interest" description="Disordered" evidence="1">
    <location>
        <begin position="1"/>
        <end position="30"/>
    </location>
</feature>
<dbReference type="EMBL" id="RRYP01004998">
    <property type="protein sequence ID" value="TNV82405.1"/>
    <property type="molecule type" value="Genomic_DNA"/>
</dbReference>
<accession>A0A8J8NY40</accession>
<dbReference type="OrthoDB" id="10684574at2759"/>
<feature type="region of interest" description="Disordered" evidence="1">
    <location>
        <begin position="55"/>
        <end position="83"/>
    </location>
</feature>
<feature type="region of interest" description="Disordered" evidence="1">
    <location>
        <begin position="576"/>
        <end position="599"/>
    </location>
</feature>
<feature type="compositionally biased region" description="Basic and acidic residues" evidence="1">
    <location>
        <begin position="577"/>
        <end position="595"/>
    </location>
</feature>
<gene>
    <name evidence="2" type="ORF">FGO68_gene13686</name>
</gene>
<sequence>MLNRTSETFNGSCEASSPKNSTNVNSQSLSHYTRQTIPALPVELLSLKNAKVMKSQRQASRDSKDEFNCSPRVSTQSSAQFSHRNFNATQKSQGLKGSFGVKTIDLKREPSRASRCASFLKLQQRSSSVGSSAGTEGYIGVQEILTTNHNLSTDSNLVYETSQLNHHDSIQHRPTDHRSSEYISIYNHLLPDSFLHDQLQAEIRQRETESQERGKHHVTFLKEERIYRPFQEQPTDGRGHHNTFYQSPSLTSNVVFYQQNGQLRPHVAKPLPEYNGETIESHYRNRAASTGRQVSEKRRLFLFENQEATGQPFSKKNSLNMKNFSSVRLGDTDDIKDTYEKEAKRKLYSPVKKVQLQFQPNSSTIVSPAVHLQGCAKAFKFDLIPSADVQPKKPVTLSSYLTTRKPTASIITPQACLKEAKFDLKVFLPSQGLTNQLNQSQSAPRLDFQITQNELKKEAQITKTRDQVTKNVLQAKLLQDAVPSGTSIAVKMTGDTAQALHMVKEQERERLRETIIKTYHRATHNQENHGPFGIHKKPKNQHPTGNTALMTSLQVGGDYTSQRQVMKAYMGQQLREQMAKNEERKRDESERRLKEGSVAQAQWSNYNTIKDTEAKQKKAETQQKLLSAYNSAQQQDRLLIR</sequence>
<reference evidence="2" key="1">
    <citation type="submission" date="2019-06" db="EMBL/GenBank/DDBJ databases">
        <authorList>
            <person name="Zheng W."/>
        </authorList>
    </citation>
    <scope>NUCLEOTIDE SEQUENCE</scope>
    <source>
        <strain evidence="2">QDHG01</strain>
    </source>
</reference>
<proteinExistence type="predicted"/>
<dbReference type="Proteomes" id="UP000785679">
    <property type="component" value="Unassembled WGS sequence"/>
</dbReference>
<evidence type="ECO:0000313" key="3">
    <source>
        <dbReference type="Proteomes" id="UP000785679"/>
    </source>
</evidence>
<dbReference type="AlphaFoldDB" id="A0A8J8NY40"/>
<name>A0A8J8NY40_HALGN</name>
<keyword evidence="3" id="KW-1185">Reference proteome</keyword>
<organism evidence="2 3">
    <name type="scientific">Halteria grandinella</name>
    <dbReference type="NCBI Taxonomy" id="5974"/>
    <lineage>
        <taxon>Eukaryota</taxon>
        <taxon>Sar</taxon>
        <taxon>Alveolata</taxon>
        <taxon>Ciliophora</taxon>
        <taxon>Intramacronucleata</taxon>
        <taxon>Spirotrichea</taxon>
        <taxon>Stichotrichia</taxon>
        <taxon>Sporadotrichida</taxon>
        <taxon>Halteriidae</taxon>
        <taxon>Halteria</taxon>
    </lineage>
</organism>
<evidence type="ECO:0000256" key="1">
    <source>
        <dbReference type="SAM" id="MobiDB-lite"/>
    </source>
</evidence>
<comment type="caution">
    <text evidence="2">The sequence shown here is derived from an EMBL/GenBank/DDBJ whole genome shotgun (WGS) entry which is preliminary data.</text>
</comment>